<keyword evidence="1" id="KW-0812">Transmembrane</keyword>
<evidence type="ECO:0000313" key="2">
    <source>
        <dbReference type="EMBL" id="CAF1191159.1"/>
    </source>
</evidence>
<keyword evidence="1" id="KW-0472">Membrane</keyword>
<dbReference type="EMBL" id="CAJNOG010000349">
    <property type="protein sequence ID" value="CAF1191159.1"/>
    <property type="molecule type" value="Genomic_DNA"/>
</dbReference>
<protein>
    <submittedName>
        <fullName evidence="2">Uncharacterized protein</fullName>
    </submittedName>
</protein>
<organism evidence="2 3">
    <name type="scientific">Adineta steineri</name>
    <dbReference type="NCBI Taxonomy" id="433720"/>
    <lineage>
        <taxon>Eukaryota</taxon>
        <taxon>Metazoa</taxon>
        <taxon>Spiralia</taxon>
        <taxon>Gnathifera</taxon>
        <taxon>Rotifera</taxon>
        <taxon>Eurotatoria</taxon>
        <taxon>Bdelloidea</taxon>
        <taxon>Adinetida</taxon>
        <taxon>Adinetidae</taxon>
        <taxon>Adineta</taxon>
    </lineage>
</organism>
<dbReference type="SUPFAM" id="SSF69318">
    <property type="entry name" value="Integrin alpha N-terminal domain"/>
    <property type="match status" value="1"/>
</dbReference>
<dbReference type="AlphaFoldDB" id="A0A814VSA4"/>
<keyword evidence="1" id="KW-1133">Transmembrane helix</keyword>
<feature type="non-terminal residue" evidence="2">
    <location>
        <position position="146"/>
    </location>
</feature>
<gene>
    <name evidence="2" type="ORF">JYZ213_LOCUS26350</name>
</gene>
<evidence type="ECO:0000313" key="3">
    <source>
        <dbReference type="Proteomes" id="UP000663845"/>
    </source>
</evidence>
<comment type="caution">
    <text evidence="2">The sequence shown here is derived from an EMBL/GenBank/DDBJ whole genome shotgun (WGS) entry which is preliminary data.</text>
</comment>
<name>A0A814VSA4_9BILA</name>
<reference evidence="2" key="1">
    <citation type="submission" date="2021-02" db="EMBL/GenBank/DDBJ databases">
        <authorList>
            <person name="Nowell W R."/>
        </authorList>
    </citation>
    <scope>NUCLEOTIDE SEQUENCE</scope>
</reference>
<proteinExistence type="predicted"/>
<sequence length="146" mass="16056">MSSEITTMDTAAVIEITTDENSEQINLDENEIITISNVSHPEINSIHESIGSAINDSSIIRINPDKKLTKHIIACLLFALYACISMVIAIIIVCLTSPKQTYICLPTYKLTVEGVVGYNSRPHSIALVDFNKDNKLDIFVANSDTD</sequence>
<accession>A0A814VSA4</accession>
<feature type="transmembrane region" description="Helical" evidence="1">
    <location>
        <begin position="71"/>
        <end position="93"/>
    </location>
</feature>
<dbReference type="Proteomes" id="UP000663845">
    <property type="component" value="Unassembled WGS sequence"/>
</dbReference>
<evidence type="ECO:0000256" key="1">
    <source>
        <dbReference type="SAM" id="Phobius"/>
    </source>
</evidence>
<dbReference type="InterPro" id="IPR028994">
    <property type="entry name" value="Integrin_alpha_N"/>
</dbReference>